<dbReference type="EMBL" id="FBWK01000019">
    <property type="protein sequence ID" value="CUX22988.1"/>
    <property type="molecule type" value="Genomic_DNA"/>
</dbReference>
<evidence type="ECO:0000256" key="5">
    <source>
        <dbReference type="SAM" id="Phobius"/>
    </source>
</evidence>
<feature type="transmembrane region" description="Helical" evidence="5">
    <location>
        <begin position="94"/>
        <end position="113"/>
    </location>
</feature>
<dbReference type="InterPro" id="IPR007016">
    <property type="entry name" value="O-antigen_ligase-rel_domated"/>
</dbReference>
<keyword evidence="2 5" id="KW-0812">Transmembrane</keyword>
<dbReference type="PANTHER" id="PTHR37422">
    <property type="entry name" value="TEICHURONIC ACID BIOSYNTHESIS PROTEIN TUAE"/>
    <property type="match status" value="1"/>
</dbReference>
<evidence type="ECO:0000313" key="8">
    <source>
        <dbReference type="Proteomes" id="UP000191988"/>
    </source>
</evidence>
<organism evidence="7 8">
    <name type="scientific">Agrobacterium tomkonis CFBP 6623</name>
    <dbReference type="NCBI Taxonomy" id="1183432"/>
    <lineage>
        <taxon>Bacteria</taxon>
        <taxon>Pseudomonadati</taxon>
        <taxon>Pseudomonadota</taxon>
        <taxon>Alphaproteobacteria</taxon>
        <taxon>Hyphomicrobiales</taxon>
        <taxon>Rhizobiaceae</taxon>
        <taxon>Rhizobium/Agrobacterium group</taxon>
        <taxon>Agrobacterium</taxon>
        <taxon>Agrobacterium tumefaciens complex</taxon>
    </lineage>
</organism>
<dbReference type="STRING" id="1183432.AGR3A_Cc260235"/>
<dbReference type="AlphaFoldDB" id="A0A1S7PKY0"/>
<evidence type="ECO:0000313" key="7">
    <source>
        <dbReference type="EMBL" id="CUX22988.1"/>
    </source>
</evidence>
<feature type="transmembrane region" description="Helical" evidence="5">
    <location>
        <begin position="44"/>
        <end position="60"/>
    </location>
</feature>
<feature type="transmembrane region" description="Helical" evidence="5">
    <location>
        <begin position="168"/>
        <end position="185"/>
    </location>
</feature>
<dbReference type="GO" id="GO:0016020">
    <property type="term" value="C:membrane"/>
    <property type="evidence" value="ECO:0007669"/>
    <property type="project" value="UniProtKB-SubCell"/>
</dbReference>
<protein>
    <recommendedName>
        <fullName evidence="6">O-antigen ligase-related domain-containing protein</fullName>
    </recommendedName>
</protein>
<feature type="transmembrane region" description="Helical" evidence="5">
    <location>
        <begin position="243"/>
        <end position="263"/>
    </location>
</feature>
<feature type="transmembrane region" description="Helical" evidence="5">
    <location>
        <begin position="330"/>
        <end position="349"/>
    </location>
</feature>
<dbReference type="PANTHER" id="PTHR37422:SF21">
    <property type="entry name" value="EXOQ-LIKE PROTEIN"/>
    <property type="match status" value="1"/>
</dbReference>
<dbReference type="Proteomes" id="UP000191988">
    <property type="component" value="Unassembled WGS sequence"/>
</dbReference>
<feature type="transmembrane region" description="Helical" evidence="5">
    <location>
        <begin position="67"/>
        <end position="88"/>
    </location>
</feature>
<proteinExistence type="predicted"/>
<dbReference type="RefSeq" id="WP_046800341.1">
    <property type="nucleotide sequence ID" value="NZ_LT009723.1"/>
</dbReference>
<feature type="transmembrane region" description="Helical" evidence="5">
    <location>
        <begin position="214"/>
        <end position="231"/>
    </location>
</feature>
<feature type="transmembrane region" description="Helical" evidence="5">
    <location>
        <begin position="361"/>
        <end position="378"/>
    </location>
</feature>
<feature type="transmembrane region" description="Helical" evidence="5">
    <location>
        <begin position="192"/>
        <end position="208"/>
    </location>
</feature>
<feature type="domain" description="O-antigen ligase-related" evidence="6">
    <location>
        <begin position="198"/>
        <end position="338"/>
    </location>
</feature>
<accession>A0A1S7PKY0</accession>
<reference evidence="8" key="1">
    <citation type="submission" date="2016-01" db="EMBL/GenBank/DDBJ databases">
        <authorList>
            <person name="Regsiter A."/>
            <person name="william w."/>
        </authorList>
    </citation>
    <scope>NUCLEOTIDE SEQUENCE [LARGE SCALE GENOMIC DNA]</scope>
    <source>
        <strain evidence="8">CFBP 6623</strain>
    </source>
</reference>
<comment type="subcellular location">
    <subcellularLocation>
        <location evidence="1">Membrane</location>
        <topology evidence="1">Multi-pass membrane protein</topology>
    </subcellularLocation>
</comment>
<keyword evidence="8" id="KW-1185">Reference proteome</keyword>
<sequence length="413" mass="46150">MTNVGYQHAPGFDAPLAAMRLVGSFFIAFGVFLSGFVISEPAPYELMMVGQVAIWFLLGLRLSRTVVLLLCLLLAFNVGGYLSLTTMADLDEGPLYLAVSTFLALTSVFYAAIIEDKYQRLLLIFRAWLAAALITSLLGIIGYFHALPGFEVFTLYDRAKGAFQDPNVFGPFLVTPSLYLIYGLLTGKAMHAPWRILGLLILSLGVFLSFSRAAWGLFLFAALLLVFVMLLKERTAAFRLKILVLFLVAVALMVAAVIIALQFKQVSDLFLSRASAVQSYDGGHLGRFARHYLGFLLAMEHPLGIGPMVFDNIFPAAEHNIWLKSLTTHGWFGFVIYLTLICWTIAAGFRHLLRPRPWQPFLIISWVTFVGHVMIGAVIDTDHWRHFFLLLGILWGCMALEKRESLRRRTSNA</sequence>
<name>A0A1S7PKY0_9HYPH</name>
<feature type="transmembrane region" description="Helical" evidence="5">
    <location>
        <begin position="21"/>
        <end position="38"/>
    </location>
</feature>
<evidence type="ECO:0000256" key="3">
    <source>
        <dbReference type="ARBA" id="ARBA00022989"/>
    </source>
</evidence>
<keyword evidence="4 5" id="KW-0472">Membrane</keyword>
<keyword evidence="3 5" id="KW-1133">Transmembrane helix</keyword>
<dbReference type="InterPro" id="IPR051533">
    <property type="entry name" value="WaaL-like"/>
</dbReference>
<evidence type="ECO:0000259" key="6">
    <source>
        <dbReference type="Pfam" id="PF04932"/>
    </source>
</evidence>
<evidence type="ECO:0000256" key="4">
    <source>
        <dbReference type="ARBA" id="ARBA00023136"/>
    </source>
</evidence>
<gene>
    <name evidence="7" type="ORF">AGR3A_Cc260235</name>
</gene>
<feature type="transmembrane region" description="Helical" evidence="5">
    <location>
        <begin position="125"/>
        <end position="148"/>
    </location>
</feature>
<evidence type="ECO:0000256" key="2">
    <source>
        <dbReference type="ARBA" id="ARBA00022692"/>
    </source>
</evidence>
<dbReference type="Pfam" id="PF04932">
    <property type="entry name" value="Wzy_C"/>
    <property type="match status" value="1"/>
</dbReference>
<evidence type="ECO:0000256" key="1">
    <source>
        <dbReference type="ARBA" id="ARBA00004141"/>
    </source>
</evidence>
<feature type="transmembrane region" description="Helical" evidence="5">
    <location>
        <begin position="384"/>
        <end position="400"/>
    </location>
</feature>